<accession>A0ACB7XNG6</accession>
<keyword evidence="2" id="KW-1185">Reference proteome</keyword>
<name>A0ACB7XNG6_9ERIC</name>
<evidence type="ECO:0000313" key="1">
    <source>
        <dbReference type="EMBL" id="KAH7842013.1"/>
    </source>
</evidence>
<comment type="caution">
    <text evidence="1">The sequence shown here is derived from an EMBL/GenBank/DDBJ whole genome shotgun (WGS) entry which is preliminary data.</text>
</comment>
<protein>
    <submittedName>
        <fullName evidence="1">Uncharacterized protein</fullName>
    </submittedName>
</protein>
<reference evidence="1 2" key="1">
    <citation type="journal article" date="2021" name="Hortic Res">
        <title>High-quality reference genome and annotation aids understanding of berry development for evergreen blueberry (Vaccinium darrowii).</title>
        <authorList>
            <person name="Yu J."/>
            <person name="Hulse-Kemp A.M."/>
            <person name="Babiker E."/>
            <person name="Staton M."/>
        </authorList>
    </citation>
    <scope>NUCLEOTIDE SEQUENCE [LARGE SCALE GENOMIC DNA]</scope>
    <source>
        <strain evidence="2">cv. NJ 8807/NJ 8810</strain>
        <tissue evidence="1">Young leaf</tissue>
    </source>
</reference>
<gene>
    <name evidence="1" type="ORF">Vadar_000496</name>
</gene>
<dbReference type="EMBL" id="CM037151">
    <property type="protein sequence ID" value="KAH7842013.1"/>
    <property type="molecule type" value="Genomic_DNA"/>
</dbReference>
<dbReference type="Proteomes" id="UP000828048">
    <property type="component" value="Chromosome 1"/>
</dbReference>
<organism evidence="1 2">
    <name type="scientific">Vaccinium darrowii</name>
    <dbReference type="NCBI Taxonomy" id="229202"/>
    <lineage>
        <taxon>Eukaryota</taxon>
        <taxon>Viridiplantae</taxon>
        <taxon>Streptophyta</taxon>
        <taxon>Embryophyta</taxon>
        <taxon>Tracheophyta</taxon>
        <taxon>Spermatophyta</taxon>
        <taxon>Magnoliopsida</taxon>
        <taxon>eudicotyledons</taxon>
        <taxon>Gunneridae</taxon>
        <taxon>Pentapetalae</taxon>
        <taxon>asterids</taxon>
        <taxon>Ericales</taxon>
        <taxon>Ericaceae</taxon>
        <taxon>Vaccinioideae</taxon>
        <taxon>Vaccinieae</taxon>
        <taxon>Vaccinium</taxon>
    </lineage>
</organism>
<evidence type="ECO:0000313" key="2">
    <source>
        <dbReference type="Proteomes" id="UP000828048"/>
    </source>
</evidence>
<proteinExistence type="predicted"/>
<sequence>MVFKIKHLLEAASSFGISIFIVSVIPMPTANLLALFCRDIIYCMFQPARWVLPDTKGVTKVGGNMIKTRQLVAAQYGELCVSLARAELHYQLDCAALLGVRLQKDIVSNNIYNLCHITRYSPSEVFLQMPF</sequence>